<accession>A0ABV8SSC8</accession>
<reference evidence="4" key="1">
    <citation type="journal article" date="2019" name="Int. J. Syst. Evol. Microbiol.">
        <title>The Global Catalogue of Microorganisms (GCM) 10K type strain sequencing project: providing services to taxonomists for standard genome sequencing and annotation.</title>
        <authorList>
            <consortium name="The Broad Institute Genomics Platform"/>
            <consortium name="The Broad Institute Genome Sequencing Center for Infectious Disease"/>
            <person name="Wu L."/>
            <person name="Ma J."/>
        </authorList>
    </citation>
    <scope>NUCLEOTIDE SEQUENCE [LARGE SCALE GENOMIC DNA]</scope>
    <source>
        <strain evidence="4">CGMCC 1.10759</strain>
    </source>
</reference>
<dbReference type="CDD" id="cd01300">
    <property type="entry name" value="YtcJ_like"/>
    <property type="match status" value="1"/>
</dbReference>
<name>A0ABV8SSC8_9GAMM</name>
<dbReference type="PANTHER" id="PTHR22642">
    <property type="entry name" value="IMIDAZOLONEPROPIONASE"/>
    <property type="match status" value="1"/>
</dbReference>
<dbReference type="GO" id="GO:0016787">
    <property type="term" value="F:hydrolase activity"/>
    <property type="evidence" value="ECO:0007669"/>
    <property type="project" value="UniProtKB-KW"/>
</dbReference>
<sequence>MKVQVTRVLVLAIAAVAAACSKHEPPAASSAAADIVLKNGHIYTVDPASPSATWIAVSGGKIAALGSGEATSALIGPNTRVVDLQGRLVLPAFHDAHTHPVWGGLSHAGCNLYDGNSPEDYQKILAKCAADEPGDGWIYGSGWKDGLFPPDGVPDKKVLDAVVSNRPVAFTNVGGHGIWVNSKALEVAGITRDTKDPPNGRIDRDKKGEPIGSFQEAAVELIVSKLPPPSDKAREQALGYARDYFNSNGIVGWHDALVPISGDEPGQAIPPGVPQTYAEMAKNGTLKGHVRLALAWDKKRGVEQIPDLIAAAEKLAAAGVPARSVKFLLDGVPAQRTAALIEPYSDMPGFKGDLHIDPAVLKDAVTQLDAADFQIHIHAIGDQAVRTSLDAFTAAREKNGAKDHRHLLSHVNLIAKDDLPRFKDLGVVVVFQPLWACMDDYMVLVRDRVGPARMEHMYPVMSLLKAGGKVAYGSDWPVASANPLEGIEVALTRLAPGSTGGELLAPDERVTLEQAIESYTIDSAYAMHLEDRSGSLVAGKSADLVVLDQDLFKIPANQIAKTKVLLTMFAGEAVYGDLDVGSAPVAKTASVVLGRTAHRD</sequence>
<proteinExistence type="predicted"/>
<evidence type="ECO:0000313" key="4">
    <source>
        <dbReference type="Proteomes" id="UP001595904"/>
    </source>
</evidence>
<dbReference type="Pfam" id="PF07969">
    <property type="entry name" value="Amidohydro_3"/>
    <property type="match status" value="1"/>
</dbReference>
<dbReference type="InterPro" id="IPR011059">
    <property type="entry name" value="Metal-dep_hydrolase_composite"/>
</dbReference>
<feature type="domain" description="Amidohydrolase 3" evidence="2">
    <location>
        <begin position="80"/>
        <end position="575"/>
    </location>
</feature>
<dbReference type="Proteomes" id="UP001595904">
    <property type="component" value="Unassembled WGS sequence"/>
</dbReference>
<dbReference type="SUPFAM" id="SSF51338">
    <property type="entry name" value="Composite domain of metallo-dependent hydrolases"/>
    <property type="match status" value="1"/>
</dbReference>
<dbReference type="RefSeq" id="WP_380597697.1">
    <property type="nucleotide sequence ID" value="NZ_JBHSDU010000003.1"/>
</dbReference>
<comment type="caution">
    <text evidence="3">The sequence shown here is derived from an EMBL/GenBank/DDBJ whole genome shotgun (WGS) entry which is preliminary data.</text>
</comment>
<dbReference type="PANTHER" id="PTHR22642:SF2">
    <property type="entry name" value="PROTEIN LONG AFTER FAR-RED 3"/>
    <property type="match status" value="1"/>
</dbReference>
<dbReference type="InterPro" id="IPR013108">
    <property type="entry name" value="Amidohydro_3"/>
</dbReference>
<keyword evidence="4" id="KW-1185">Reference proteome</keyword>
<organism evidence="3 4">
    <name type="scientific">Steroidobacter flavus</name>
    <dbReference type="NCBI Taxonomy" id="1842136"/>
    <lineage>
        <taxon>Bacteria</taxon>
        <taxon>Pseudomonadati</taxon>
        <taxon>Pseudomonadota</taxon>
        <taxon>Gammaproteobacteria</taxon>
        <taxon>Steroidobacterales</taxon>
        <taxon>Steroidobacteraceae</taxon>
        <taxon>Steroidobacter</taxon>
    </lineage>
</organism>
<dbReference type="EC" id="3.5.-.-" evidence="3"/>
<dbReference type="InterPro" id="IPR032466">
    <property type="entry name" value="Metal_Hydrolase"/>
</dbReference>
<protein>
    <submittedName>
        <fullName evidence="3">Amidohydrolase</fullName>
        <ecNumber evidence="3">3.5.-.-</ecNumber>
    </submittedName>
</protein>
<keyword evidence="3" id="KW-0378">Hydrolase</keyword>
<dbReference type="EMBL" id="JBHSDU010000003">
    <property type="protein sequence ID" value="MFC4310311.1"/>
    <property type="molecule type" value="Genomic_DNA"/>
</dbReference>
<feature type="signal peptide" evidence="1">
    <location>
        <begin position="1"/>
        <end position="19"/>
    </location>
</feature>
<dbReference type="Gene3D" id="2.30.40.10">
    <property type="entry name" value="Urease, subunit C, domain 1"/>
    <property type="match status" value="1"/>
</dbReference>
<dbReference type="InterPro" id="IPR033932">
    <property type="entry name" value="YtcJ-like"/>
</dbReference>
<evidence type="ECO:0000259" key="2">
    <source>
        <dbReference type="Pfam" id="PF07969"/>
    </source>
</evidence>
<gene>
    <name evidence="3" type="ORF">ACFPN2_14555</name>
</gene>
<dbReference type="SUPFAM" id="SSF51556">
    <property type="entry name" value="Metallo-dependent hydrolases"/>
    <property type="match status" value="1"/>
</dbReference>
<evidence type="ECO:0000256" key="1">
    <source>
        <dbReference type="SAM" id="SignalP"/>
    </source>
</evidence>
<keyword evidence="1" id="KW-0732">Signal</keyword>
<dbReference type="Gene3D" id="3.10.310.70">
    <property type="match status" value="1"/>
</dbReference>
<feature type="chain" id="PRO_5046673904" evidence="1">
    <location>
        <begin position="20"/>
        <end position="600"/>
    </location>
</feature>
<dbReference type="PROSITE" id="PS51257">
    <property type="entry name" value="PROKAR_LIPOPROTEIN"/>
    <property type="match status" value="1"/>
</dbReference>
<dbReference type="Gene3D" id="3.20.20.140">
    <property type="entry name" value="Metal-dependent hydrolases"/>
    <property type="match status" value="1"/>
</dbReference>
<evidence type="ECO:0000313" key="3">
    <source>
        <dbReference type="EMBL" id="MFC4310311.1"/>
    </source>
</evidence>